<dbReference type="SUPFAM" id="SSF53098">
    <property type="entry name" value="Ribonuclease H-like"/>
    <property type="match status" value="1"/>
</dbReference>
<proteinExistence type="predicted"/>
<dbReference type="GO" id="GO:0005634">
    <property type="term" value="C:nucleus"/>
    <property type="evidence" value="ECO:0007669"/>
    <property type="project" value="TreeGrafter"/>
</dbReference>
<dbReference type="InterPro" id="IPR012337">
    <property type="entry name" value="RNaseH-like_sf"/>
</dbReference>
<dbReference type="Proteomes" id="UP000730481">
    <property type="component" value="Unassembled WGS sequence"/>
</dbReference>
<evidence type="ECO:0000259" key="4">
    <source>
        <dbReference type="SMART" id="SM00479"/>
    </source>
</evidence>
<dbReference type="EMBL" id="PVQB02000279">
    <property type="protein sequence ID" value="KAF4339556.1"/>
    <property type="molecule type" value="Genomic_DNA"/>
</dbReference>
<protein>
    <submittedName>
        <fullName evidence="5">RNA exonuclease 3</fullName>
    </submittedName>
</protein>
<evidence type="ECO:0000256" key="2">
    <source>
        <dbReference type="ARBA" id="ARBA00022801"/>
    </source>
</evidence>
<sequence>MAVARNGASEIISISVIDFFSGEVLINSLVKPIEPIIEWRTEIHGIRPATMSIAVSKGQVLRGWEATRQELFKHINTDTVIVGQSLQNDLKCLRILHGKIFDTAIVTAEAAFGTDGSFGRRWSLPSLCADLLNVLIRQKSGSHDALEDAMAARAVALWCLCYPEALEQWGKRAREKYVAEKARQAARRRKKKRNVHYSAPLRDDEDDDWGYHYDYGYDDDRLCWEDVVVWEIWPKSPPSD</sequence>
<evidence type="ECO:0000313" key="5">
    <source>
        <dbReference type="EMBL" id="KAF4339556.1"/>
    </source>
</evidence>
<dbReference type="Pfam" id="PF00929">
    <property type="entry name" value="RNase_T"/>
    <property type="match status" value="1"/>
</dbReference>
<evidence type="ECO:0000256" key="3">
    <source>
        <dbReference type="ARBA" id="ARBA00022839"/>
    </source>
</evidence>
<organism evidence="5 6">
    <name type="scientific">Fusarium beomiforme</name>
    <dbReference type="NCBI Taxonomy" id="44412"/>
    <lineage>
        <taxon>Eukaryota</taxon>
        <taxon>Fungi</taxon>
        <taxon>Dikarya</taxon>
        <taxon>Ascomycota</taxon>
        <taxon>Pezizomycotina</taxon>
        <taxon>Sordariomycetes</taxon>
        <taxon>Hypocreomycetidae</taxon>
        <taxon>Hypocreales</taxon>
        <taxon>Nectriaceae</taxon>
        <taxon>Fusarium</taxon>
        <taxon>Fusarium burgessii species complex</taxon>
    </lineage>
</organism>
<evidence type="ECO:0000313" key="6">
    <source>
        <dbReference type="Proteomes" id="UP000730481"/>
    </source>
</evidence>
<feature type="domain" description="Exonuclease" evidence="4">
    <location>
        <begin position="1"/>
        <end position="165"/>
    </location>
</feature>
<keyword evidence="3 5" id="KW-0269">Exonuclease</keyword>
<name>A0A9P5AJ32_9HYPO</name>
<dbReference type="Gene3D" id="3.30.420.10">
    <property type="entry name" value="Ribonuclease H-like superfamily/Ribonuclease H"/>
    <property type="match status" value="1"/>
</dbReference>
<dbReference type="GO" id="GO:0004527">
    <property type="term" value="F:exonuclease activity"/>
    <property type="evidence" value="ECO:0007669"/>
    <property type="project" value="UniProtKB-KW"/>
</dbReference>
<dbReference type="CDD" id="cd06137">
    <property type="entry name" value="DEDDh_RNase"/>
    <property type="match status" value="1"/>
</dbReference>
<dbReference type="InterPro" id="IPR013520">
    <property type="entry name" value="Ribonucl_H"/>
</dbReference>
<evidence type="ECO:0000256" key="1">
    <source>
        <dbReference type="ARBA" id="ARBA00022722"/>
    </source>
</evidence>
<dbReference type="GO" id="GO:0000027">
    <property type="term" value="P:ribosomal large subunit assembly"/>
    <property type="evidence" value="ECO:0007669"/>
    <property type="project" value="TreeGrafter"/>
</dbReference>
<keyword evidence="1" id="KW-0540">Nuclease</keyword>
<dbReference type="OrthoDB" id="16516at2759"/>
<keyword evidence="2" id="KW-0378">Hydrolase</keyword>
<reference evidence="5" key="2">
    <citation type="submission" date="2020-02" db="EMBL/GenBank/DDBJ databases">
        <title>Identification and distribution of gene clusters putatively required for synthesis of sphingolipid metabolism inhibitors in phylogenetically diverse species of the filamentous fungus Fusarium.</title>
        <authorList>
            <person name="Kim H.-S."/>
            <person name="Busman M."/>
            <person name="Brown D.W."/>
            <person name="Divon H."/>
            <person name="Uhlig S."/>
            <person name="Proctor R.H."/>
        </authorList>
    </citation>
    <scope>NUCLEOTIDE SEQUENCE</scope>
    <source>
        <strain evidence="5">NRRL 25174</strain>
    </source>
</reference>
<dbReference type="PANTHER" id="PTHR12801:SF114">
    <property type="entry name" value="EXONUCLEASE, PUTATIVE (AFU_ORTHOLOGUE AFUA_7G00870)-RELATED"/>
    <property type="match status" value="1"/>
</dbReference>
<dbReference type="PANTHER" id="PTHR12801">
    <property type="entry name" value="RNA EXONUCLEASE REXO1 / RECO3 FAMILY MEMBER-RELATED"/>
    <property type="match status" value="1"/>
</dbReference>
<dbReference type="GO" id="GO:0006364">
    <property type="term" value="P:rRNA processing"/>
    <property type="evidence" value="ECO:0007669"/>
    <property type="project" value="TreeGrafter"/>
</dbReference>
<reference evidence="5" key="1">
    <citation type="journal article" date="2017" name="Mycologia">
        <title>Fusarium algeriense, sp. nov., a novel toxigenic crown rot pathogen of durum wheat from Algeria is nested in the Fusarium burgessii species complex.</title>
        <authorList>
            <person name="Laraba I."/>
            <person name="Keddad A."/>
            <person name="Boureghda H."/>
            <person name="Abdallah N."/>
            <person name="Vaughan M.M."/>
            <person name="Proctor R.H."/>
            <person name="Busman M."/>
            <person name="O'Donnell K."/>
        </authorList>
    </citation>
    <scope>NUCLEOTIDE SEQUENCE</scope>
    <source>
        <strain evidence="5">NRRL 25174</strain>
    </source>
</reference>
<dbReference type="AlphaFoldDB" id="A0A9P5AJ32"/>
<accession>A0A9P5AJ32</accession>
<comment type="caution">
    <text evidence="5">The sequence shown here is derived from an EMBL/GenBank/DDBJ whole genome shotgun (WGS) entry which is preliminary data.</text>
</comment>
<dbReference type="SMART" id="SM00479">
    <property type="entry name" value="EXOIII"/>
    <property type="match status" value="1"/>
</dbReference>
<dbReference type="InterPro" id="IPR047021">
    <property type="entry name" value="REXO1/3/4-like"/>
</dbReference>
<keyword evidence="6" id="KW-1185">Reference proteome</keyword>
<gene>
    <name evidence="5" type="ORF">FBEOM_6550</name>
</gene>
<dbReference type="GO" id="GO:0003676">
    <property type="term" value="F:nucleic acid binding"/>
    <property type="evidence" value="ECO:0007669"/>
    <property type="project" value="InterPro"/>
</dbReference>
<dbReference type="InterPro" id="IPR036397">
    <property type="entry name" value="RNaseH_sf"/>
</dbReference>